<organism evidence="2 3">
    <name type="scientific">Diaporthe vaccinii</name>
    <dbReference type="NCBI Taxonomy" id="105482"/>
    <lineage>
        <taxon>Eukaryota</taxon>
        <taxon>Fungi</taxon>
        <taxon>Dikarya</taxon>
        <taxon>Ascomycota</taxon>
        <taxon>Pezizomycotina</taxon>
        <taxon>Sordariomycetes</taxon>
        <taxon>Sordariomycetidae</taxon>
        <taxon>Diaporthales</taxon>
        <taxon>Diaporthaceae</taxon>
        <taxon>Diaporthe</taxon>
        <taxon>Diaporthe eres species complex</taxon>
    </lineage>
</organism>
<accession>A0ABR4DPI4</accession>
<feature type="signal peptide" evidence="1">
    <location>
        <begin position="1"/>
        <end position="25"/>
    </location>
</feature>
<dbReference type="EMBL" id="JBAWTH010000285">
    <property type="protein sequence ID" value="KAL2272157.1"/>
    <property type="molecule type" value="Genomic_DNA"/>
</dbReference>
<protein>
    <submittedName>
        <fullName evidence="2">Uncharacterized protein</fullName>
    </submittedName>
</protein>
<name>A0ABR4DPI4_9PEZI</name>
<reference evidence="2 3" key="1">
    <citation type="submission" date="2024-03" db="EMBL/GenBank/DDBJ databases">
        <title>A high-quality draft genome sequence of Diaporthe vaccinii, a causative agent of upright dieback and viscid rot disease in cranberry plants.</title>
        <authorList>
            <person name="Sarrasin M."/>
            <person name="Lang B.F."/>
            <person name="Burger G."/>
        </authorList>
    </citation>
    <scope>NUCLEOTIDE SEQUENCE [LARGE SCALE GENOMIC DNA]</scope>
    <source>
        <strain evidence="2 3">IS7</strain>
    </source>
</reference>
<evidence type="ECO:0000256" key="1">
    <source>
        <dbReference type="SAM" id="SignalP"/>
    </source>
</evidence>
<keyword evidence="1" id="KW-0732">Signal</keyword>
<comment type="caution">
    <text evidence="2">The sequence shown here is derived from an EMBL/GenBank/DDBJ whole genome shotgun (WGS) entry which is preliminary data.</text>
</comment>
<sequence>MRFTITSMIAALQLSSALVLPRSEAAEYSALGGIEPFNTTFAEAHLVHPEGPVLEAASISSEEISTRAIRNVYVCINAGFQPACTVMHWTNDKCANFVNPWDDSISSWGPDPGVTCHVYDRRNCDEGGRKI</sequence>
<keyword evidence="3" id="KW-1185">Reference proteome</keyword>
<evidence type="ECO:0000313" key="2">
    <source>
        <dbReference type="EMBL" id="KAL2272157.1"/>
    </source>
</evidence>
<dbReference type="Proteomes" id="UP001600888">
    <property type="component" value="Unassembled WGS sequence"/>
</dbReference>
<proteinExistence type="predicted"/>
<gene>
    <name evidence="2" type="ORF">FJTKL_07455</name>
</gene>
<evidence type="ECO:0000313" key="3">
    <source>
        <dbReference type="Proteomes" id="UP001600888"/>
    </source>
</evidence>
<feature type="chain" id="PRO_5045949707" evidence="1">
    <location>
        <begin position="26"/>
        <end position="131"/>
    </location>
</feature>